<dbReference type="Gene3D" id="1.20.5.1930">
    <property type="match status" value="1"/>
</dbReference>
<keyword evidence="6 10" id="KW-0418">Kinase</keyword>
<evidence type="ECO:0000256" key="2">
    <source>
        <dbReference type="ARBA" id="ARBA00012438"/>
    </source>
</evidence>
<keyword evidence="7" id="KW-0067">ATP-binding</keyword>
<dbReference type="InterPro" id="IPR005467">
    <property type="entry name" value="His_kinase_dom"/>
</dbReference>
<evidence type="ECO:0000259" key="9">
    <source>
        <dbReference type="PROSITE" id="PS50109"/>
    </source>
</evidence>
<evidence type="ECO:0000256" key="5">
    <source>
        <dbReference type="ARBA" id="ARBA00022741"/>
    </source>
</evidence>
<dbReference type="InterPro" id="IPR003594">
    <property type="entry name" value="HATPase_dom"/>
</dbReference>
<dbReference type="Pfam" id="PF07730">
    <property type="entry name" value="HisKA_3"/>
    <property type="match status" value="1"/>
</dbReference>
<dbReference type="SUPFAM" id="SSF55874">
    <property type="entry name" value="ATPase domain of HSP90 chaperone/DNA topoisomerase II/histidine kinase"/>
    <property type="match status" value="1"/>
</dbReference>
<proteinExistence type="predicted"/>
<dbReference type="EMBL" id="CP104694">
    <property type="protein sequence ID" value="UXI67546.1"/>
    <property type="molecule type" value="Genomic_DNA"/>
</dbReference>
<organism evidence="10 11">
    <name type="scientific">Tahibacter amnicola</name>
    <dbReference type="NCBI Taxonomy" id="2976241"/>
    <lineage>
        <taxon>Bacteria</taxon>
        <taxon>Pseudomonadati</taxon>
        <taxon>Pseudomonadota</taxon>
        <taxon>Gammaproteobacteria</taxon>
        <taxon>Lysobacterales</taxon>
        <taxon>Rhodanobacteraceae</taxon>
        <taxon>Tahibacter</taxon>
    </lineage>
</organism>
<dbReference type="CDD" id="cd16917">
    <property type="entry name" value="HATPase_UhpB-NarQ-NarX-like"/>
    <property type="match status" value="1"/>
</dbReference>
<keyword evidence="5" id="KW-0547">Nucleotide-binding</keyword>
<evidence type="ECO:0000313" key="11">
    <source>
        <dbReference type="Proteomes" id="UP001064632"/>
    </source>
</evidence>
<dbReference type="Proteomes" id="UP001064632">
    <property type="component" value="Chromosome"/>
</dbReference>
<keyword evidence="3" id="KW-0597">Phosphoprotein</keyword>
<gene>
    <name evidence="10" type="ORF">N4264_22860</name>
</gene>
<comment type="catalytic activity">
    <reaction evidence="1">
        <text>ATP + protein L-histidine = ADP + protein N-phospho-L-histidine.</text>
        <dbReference type="EC" id="2.7.13.3"/>
    </reaction>
</comment>
<dbReference type="InterPro" id="IPR036890">
    <property type="entry name" value="HATPase_C_sf"/>
</dbReference>
<dbReference type="PROSITE" id="PS50109">
    <property type="entry name" value="HIS_KIN"/>
    <property type="match status" value="1"/>
</dbReference>
<feature type="domain" description="Histidine kinase" evidence="9">
    <location>
        <begin position="164"/>
        <end position="255"/>
    </location>
</feature>
<name>A0ABY6BD94_9GAMM</name>
<sequence>MTSPSDAQSLAQLREHITELMGQHERLLEQIAGGAQDFKRLARSVWRVQEEERRRLARELHDGIGQNLAVLTHQIAAVIGSLPPGASDIRGALEASARLVRSTLDDTRALSRLLRPQVLDDLGLAAALKWLARTLAVDGELTIDIVADTPEQRLDPDVEILVFRVAQEALTNVTRHAHARRALVALSTGPRQLQLVISDDGRGCDPDAAQRLGSNGLAAGLGGMRDRARAMDGKFYFDAAPGRGCRVTLVLPLPAEPRESA</sequence>
<keyword evidence="8" id="KW-0902">Two-component regulatory system</keyword>
<evidence type="ECO:0000256" key="8">
    <source>
        <dbReference type="ARBA" id="ARBA00023012"/>
    </source>
</evidence>
<evidence type="ECO:0000256" key="3">
    <source>
        <dbReference type="ARBA" id="ARBA00022553"/>
    </source>
</evidence>
<keyword evidence="4" id="KW-0808">Transferase</keyword>
<reference evidence="10" key="1">
    <citation type="submission" date="2022-09" db="EMBL/GenBank/DDBJ databases">
        <title>Tahibacter sp. nov., isolated from a fresh water.</title>
        <authorList>
            <person name="Baek J.H."/>
            <person name="Lee J.K."/>
            <person name="Kim J.M."/>
            <person name="Jeon C.O."/>
        </authorList>
    </citation>
    <scope>NUCLEOTIDE SEQUENCE</scope>
    <source>
        <strain evidence="10">W38</strain>
    </source>
</reference>
<evidence type="ECO:0000256" key="7">
    <source>
        <dbReference type="ARBA" id="ARBA00022840"/>
    </source>
</evidence>
<dbReference type="SMART" id="SM00387">
    <property type="entry name" value="HATPase_c"/>
    <property type="match status" value="1"/>
</dbReference>
<dbReference type="PANTHER" id="PTHR24421:SF10">
    <property type="entry name" value="NITRATE_NITRITE SENSOR PROTEIN NARQ"/>
    <property type="match status" value="1"/>
</dbReference>
<evidence type="ECO:0000256" key="1">
    <source>
        <dbReference type="ARBA" id="ARBA00000085"/>
    </source>
</evidence>
<dbReference type="Pfam" id="PF02518">
    <property type="entry name" value="HATPase_c"/>
    <property type="match status" value="1"/>
</dbReference>
<dbReference type="RefSeq" id="WP_261694516.1">
    <property type="nucleotide sequence ID" value="NZ_CP104694.1"/>
</dbReference>
<dbReference type="GO" id="GO:0016301">
    <property type="term" value="F:kinase activity"/>
    <property type="evidence" value="ECO:0007669"/>
    <property type="project" value="UniProtKB-KW"/>
</dbReference>
<evidence type="ECO:0000256" key="4">
    <source>
        <dbReference type="ARBA" id="ARBA00022679"/>
    </source>
</evidence>
<accession>A0ABY6BD94</accession>
<evidence type="ECO:0000313" key="10">
    <source>
        <dbReference type="EMBL" id="UXI67546.1"/>
    </source>
</evidence>
<dbReference type="InterPro" id="IPR050482">
    <property type="entry name" value="Sensor_HK_TwoCompSys"/>
</dbReference>
<evidence type="ECO:0000256" key="6">
    <source>
        <dbReference type="ARBA" id="ARBA00022777"/>
    </source>
</evidence>
<dbReference type="PANTHER" id="PTHR24421">
    <property type="entry name" value="NITRATE/NITRITE SENSOR PROTEIN NARX-RELATED"/>
    <property type="match status" value="1"/>
</dbReference>
<dbReference type="Gene3D" id="3.30.565.10">
    <property type="entry name" value="Histidine kinase-like ATPase, C-terminal domain"/>
    <property type="match status" value="1"/>
</dbReference>
<keyword evidence="11" id="KW-1185">Reference proteome</keyword>
<protein>
    <recommendedName>
        <fullName evidence="2">histidine kinase</fullName>
        <ecNumber evidence="2">2.7.13.3</ecNumber>
    </recommendedName>
</protein>
<dbReference type="EC" id="2.7.13.3" evidence="2"/>
<dbReference type="InterPro" id="IPR011712">
    <property type="entry name" value="Sig_transdc_His_kin_sub3_dim/P"/>
</dbReference>